<dbReference type="EMBL" id="CM029049">
    <property type="protein sequence ID" value="KAG2571192.1"/>
    <property type="molecule type" value="Genomic_DNA"/>
</dbReference>
<organism evidence="1 2">
    <name type="scientific">Panicum virgatum</name>
    <name type="common">Blackwell switchgrass</name>
    <dbReference type="NCBI Taxonomy" id="38727"/>
    <lineage>
        <taxon>Eukaryota</taxon>
        <taxon>Viridiplantae</taxon>
        <taxon>Streptophyta</taxon>
        <taxon>Embryophyta</taxon>
        <taxon>Tracheophyta</taxon>
        <taxon>Spermatophyta</taxon>
        <taxon>Magnoliopsida</taxon>
        <taxon>Liliopsida</taxon>
        <taxon>Poales</taxon>
        <taxon>Poaceae</taxon>
        <taxon>PACMAD clade</taxon>
        <taxon>Panicoideae</taxon>
        <taxon>Panicodae</taxon>
        <taxon>Paniceae</taxon>
        <taxon>Panicinae</taxon>
        <taxon>Panicum</taxon>
        <taxon>Panicum sect. Hiantes</taxon>
    </lineage>
</organism>
<name>A0A8T0QF97_PANVG</name>
<dbReference type="AlphaFoldDB" id="A0A8T0QF97"/>
<evidence type="ECO:0000313" key="1">
    <source>
        <dbReference type="EMBL" id="KAG2571192.1"/>
    </source>
</evidence>
<sequence length="71" mass="8220">MQVTFDMFFVSSCYSGIAMLVMSRHFNGNSLDVEITKEYLDRTQLKFMFEVLSLKDSEADLPLMLSRIIKS</sequence>
<proteinExistence type="predicted"/>
<accession>A0A8T0QF97</accession>
<keyword evidence="2" id="KW-1185">Reference proteome</keyword>
<protein>
    <submittedName>
        <fullName evidence="1">Uncharacterized protein</fullName>
    </submittedName>
</protein>
<dbReference type="Proteomes" id="UP000823388">
    <property type="component" value="Chromosome 7K"/>
</dbReference>
<reference evidence="1 2" key="1">
    <citation type="submission" date="2020-05" db="EMBL/GenBank/DDBJ databases">
        <title>WGS assembly of Panicum virgatum.</title>
        <authorList>
            <person name="Lovell J.T."/>
            <person name="Jenkins J."/>
            <person name="Shu S."/>
            <person name="Juenger T.E."/>
            <person name="Schmutz J."/>
        </authorList>
    </citation>
    <scope>NUCLEOTIDE SEQUENCE [LARGE SCALE GENOMIC DNA]</scope>
    <source>
        <strain evidence="2">cv. AP13</strain>
    </source>
</reference>
<gene>
    <name evidence="1" type="ORF">PVAP13_7KG101800</name>
</gene>
<evidence type="ECO:0000313" key="2">
    <source>
        <dbReference type="Proteomes" id="UP000823388"/>
    </source>
</evidence>
<comment type="caution">
    <text evidence="1">The sequence shown here is derived from an EMBL/GenBank/DDBJ whole genome shotgun (WGS) entry which is preliminary data.</text>
</comment>